<dbReference type="STRING" id="561176.SAMN04488561_1647"/>
<dbReference type="EMBL" id="FNUC01000003">
    <property type="protein sequence ID" value="SEE53586.1"/>
    <property type="molecule type" value="Genomic_DNA"/>
</dbReference>
<sequence length="158" mass="16642">MKRAISALAFVLFLLLGLSVPAAAGGESDPTVGGDERVSVMAGPCGSSYRHIGHYPIGSSPVLGYMDVYWSSTAKRNCLVVNHSSATYGKRLYTEASIWPYGSSAPSCPSSVGCDGGMYGYYAGPVYTPAGVDMSNRCVNIKGVVDWTTATRTRIHCG</sequence>
<feature type="signal peptide" evidence="1">
    <location>
        <begin position="1"/>
        <end position="24"/>
    </location>
</feature>
<evidence type="ECO:0000256" key="1">
    <source>
        <dbReference type="SAM" id="SignalP"/>
    </source>
</evidence>
<keyword evidence="1" id="KW-0732">Signal</keyword>
<proteinExistence type="predicted"/>
<name>A0A1H5JM75_9ACTN</name>
<accession>A0A1H5JM75</accession>
<dbReference type="RefSeq" id="WP_216094157.1">
    <property type="nucleotide sequence ID" value="NZ_FNUC01000003.1"/>
</dbReference>
<dbReference type="AlphaFoldDB" id="A0A1H5JM75"/>
<keyword evidence="3" id="KW-1185">Reference proteome</keyword>
<dbReference type="Proteomes" id="UP000181980">
    <property type="component" value="Unassembled WGS sequence"/>
</dbReference>
<reference evidence="3" key="1">
    <citation type="submission" date="2016-10" db="EMBL/GenBank/DDBJ databases">
        <authorList>
            <person name="Varghese N."/>
            <person name="Submissions S."/>
        </authorList>
    </citation>
    <scope>NUCLEOTIDE SEQUENCE [LARGE SCALE GENOMIC DNA]</scope>
    <source>
        <strain evidence="3">DSM 45237</strain>
    </source>
</reference>
<organism evidence="2 3">
    <name type="scientific">Jiangella alba</name>
    <dbReference type="NCBI Taxonomy" id="561176"/>
    <lineage>
        <taxon>Bacteria</taxon>
        <taxon>Bacillati</taxon>
        <taxon>Actinomycetota</taxon>
        <taxon>Actinomycetes</taxon>
        <taxon>Jiangellales</taxon>
        <taxon>Jiangellaceae</taxon>
        <taxon>Jiangella</taxon>
    </lineage>
</organism>
<evidence type="ECO:0000313" key="3">
    <source>
        <dbReference type="Proteomes" id="UP000181980"/>
    </source>
</evidence>
<feature type="chain" id="PRO_5039135614" description="Peptidase inhibitor family I36" evidence="1">
    <location>
        <begin position="25"/>
        <end position="158"/>
    </location>
</feature>
<gene>
    <name evidence="2" type="ORF">SAMN04488561_1647</name>
</gene>
<protein>
    <recommendedName>
        <fullName evidence="4">Peptidase inhibitor family I36</fullName>
    </recommendedName>
</protein>
<evidence type="ECO:0000313" key="2">
    <source>
        <dbReference type="EMBL" id="SEE53586.1"/>
    </source>
</evidence>
<evidence type="ECO:0008006" key="4">
    <source>
        <dbReference type="Google" id="ProtNLM"/>
    </source>
</evidence>